<evidence type="ECO:0000256" key="13">
    <source>
        <dbReference type="ARBA" id="ARBA00023242"/>
    </source>
</evidence>
<dbReference type="InterPro" id="IPR049257">
    <property type="entry name" value="Gon4l/CASP8AP2_myb-like"/>
</dbReference>
<organism evidence="19 20">
    <name type="scientific">Chiloscyllium punctatum</name>
    <name type="common">Brownbanded bambooshark</name>
    <name type="synonym">Hemiscyllium punctatum</name>
    <dbReference type="NCBI Taxonomy" id="137246"/>
    <lineage>
        <taxon>Eukaryota</taxon>
        <taxon>Metazoa</taxon>
        <taxon>Chordata</taxon>
        <taxon>Craniata</taxon>
        <taxon>Vertebrata</taxon>
        <taxon>Chondrichthyes</taxon>
        <taxon>Elasmobranchii</taxon>
        <taxon>Galeomorphii</taxon>
        <taxon>Galeoidea</taxon>
        <taxon>Orectolobiformes</taxon>
        <taxon>Hemiscylliidae</taxon>
        <taxon>Chiloscyllium</taxon>
    </lineage>
</organism>
<evidence type="ECO:0000313" key="19">
    <source>
        <dbReference type="EMBL" id="GCC30754.1"/>
    </source>
</evidence>
<feature type="region of interest" description="Disordered" evidence="18">
    <location>
        <begin position="321"/>
        <end position="359"/>
    </location>
</feature>
<keyword evidence="14" id="KW-0131">Cell cycle</keyword>
<keyword evidence="10" id="KW-0496">Mitochondrion</keyword>
<dbReference type="PANTHER" id="PTHR15489">
    <property type="entry name" value="CASPASE 8 ASSOCIATED PROTEIN 2"/>
    <property type="match status" value="1"/>
</dbReference>
<gene>
    <name evidence="19" type="ORF">chiPu_0009208</name>
</gene>
<feature type="region of interest" description="Disordered" evidence="18">
    <location>
        <begin position="1717"/>
        <end position="1736"/>
    </location>
</feature>
<feature type="compositionally biased region" description="Basic and acidic residues" evidence="18">
    <location>
        <begin position="612"/>
        <end position="658"/>
    </location>
</feature>
<evidence type="ECO:0000256" key="8">
    <source>
        <dbReference type="ARBA" id="ARBA00022990"/>
    </source>
</evidence>
<feature type="compositionally biased region" description="Basic and acidic residues" evidence="18">
    <location>
        <begin position="1041"/>
        <end position="1052"/>
    </location>
</feature>
<feature type="region of interest" description="Disordered" evidence="18">
    <location>
        <begin position="375"/>
        <end position="660"/>
    </location>
</feature>
<feature type="compositionally biased region" description="Basic and acidic residues" evidence="18">
    <location>
        <begin position="565"/>
        <end position="602"/>
    </location>
</feature>
<dbReference type="Gene3D" id="1.10.10.60">
    <property type="entry name" value="Homeodomain-like"/>
    <property type="match status" value="1"/>
</dbReference>
<dbReference type="Pfam" id="PF21227">
    <property type="entry name" value="Myb_DNA-binding_7"/>
    <property type="match status" value="1"/>
</dbReference>
<keyword evidence="9" id="KW-0805">Transcription regulation</keyword>
<keyword evidence="20" id="KW-1185">Reference proteome</keyword>
<protein>
    <recommendedName>
        <fullName evidence="15">CASP8-associated protein 2</fullName>
    </recommendedName>
    <alternativeName>
        <fullName evidence="16">FLICE-associated huge protein</fullName>
    </alternativeName>
</protein>
<dbReference type="InterPro" id="IPR009057">
    <property type="entry name" value="Homeodomain-like_sf"/>
</dbReference>
<evidence type="ECO:0000256" key="16">
    <source>
        <dbReference type="ARBA" id="ARBA00078515"/>
    </source>
</evidence>
<dbReference type="OrthoDB" id="1938039at2759"/>
<sequence length="1989" mass="221348">MSLPAEGCVLCCACRKGWSEGGERRAPLGGRRPRAESGRRAGSLALISRARGARGARWRISEDIMESDSGSSHMDYLYGDLLQEDSFVSPAKTENENSVDIYDGLDTDYQGGEQSASRDTTGKSRPAKDCFDLYEEILTEETTAKEISLKEFQEKFIERERKVEELLKKLHEVQIQNSTLSNENTQLKKNISALIKTARLEIVRKDEEINRLNRRQSLNWIGNPGLRHYHKQHHHPPGSFNVPTTPQTDNKCPSPILDCPSRPAHCQPAAHLSRQRNCLEGGSLRDASQLLEPKAQCSLKNCLPNSQSVLCVNSSSKLSPHTVKESAHRSNALMDKMRPSQSEEKRRVDKINGEHLGKHTNIEKLDDSITELSNLRKKSKGSNFPEKTDKVEQTSLSVRPHSEIRGSSRHTPEKKRHHFNQDELINCSKESLETRDKRTYAEKQERHREKDARRCDPREREQKMDQKKDQKNNREVDKDKLRTDKLRGHTIEKERDPIKRHDKTKDYSKLTKPASPQKHSKRNSCTVSEHTVGERRDWKIDVKNSGKERNVEDNGDRRNKRSKVHDHETSKDSPKQSGKNDNKSLKNDEIRKGDKSKSEQKDRRNHKVSRHSSRDGGDCAKRESKRREEKDKTKSSESPDNMTKRPCTDQTPKKKEESVCDDSIANLLTSTDEQSSVGNTDPKLHFMEKLQLTVSPVKKPSTILSEGDDEMQYSQLLSEDEVVEVAEKAASAEVGFTLEKISTQSDEAQAMDINCGSIESPVGGTQTQAMDTNCECTELSMARTEIHISWDTPKPVEHVVSQKEPLQQAEEEEGVQVTLVEDAPDQSMECDCIVHDSEKLAPVVVETMGTVEVVSEAICEVTESATPTVEIEGTDPAEDVQSARNASETDDECVSRMNGKSPRPTEADCVSADGPCASSDGLIELDSAVNSEKVASLNIIEKSEDSGKFVDIKAADTEELTLNSEPDFTGCDLQQPNGSNVDSSTVKETPVENVCIAEDQEENSIQSIDFTYIGSIPEPISPLTSPLRPVRPSTLETSGTQKEKDVDDKDSTLKVQGDCSSRNCTQELNKKDQEPLCKTGEKALGILLENCFSEEIEEGEIVSDDEASVPEVQKPVSDVQMEKENNDKVKCNPSKSRPKEEVRLVNPDQSTVNCSSKDLTKLKSSKKQKKLEKVTSNQNADVEILNPSSAERDQIKSSVSNLMGALMVTRKTVRKKYMKLHKQFEIHKFQRIVEIASADFISVVKNSNFPKSRRPLKVSICAEIENILMQAKCNGIVNSIFSQQAPNMKEKLWMFVDKQFDFMFEKVRDMFISCESISLELALEEKREDEKFNNKQKKNTVVKQFKDRVGNKLSKLKVSPPPSGPSSTNTLSSKKNSGKNKPANDDRKLKGTPVLNKHLKKSVVCSANGIPKEDDLSTKGKYELPVTQVNLVDPPTSSNTLRDCHDKTELGILTEQQASTLTFNLVSDAQMGEIFKCLLQGSDFLDQGITTLECNSWPIPDKVRPDVGAQILGNDSTSEKPPPVSQLDTATWPPVTPNTHTVGLRPPLDLDILDESCMLEIPDKVMQTKDSVISPGDDSHRQKIIESSSVPERSSVPSILMEDLAVSLTVPSPLKSDGQISFLTSQNGESLHEEVNKAILTAHYSESALLDEEDASEQDIHLALDSDNSSSRSSNSSMWNKQVSASSFQYQLQPPMQAVIMEKSNDHFIVKIRCRPPDTKTSQQSSPSVGFELEPNNDLGTKAVNESAMPCSSGGVVLGQDQALSESSHDQSLTAKHPKNSSKNMDKLGIDADVKLAHSEEDQPSIVKHKNVEPLLKTPRDSAASETLTTATCTEMVSGHGALSGRKRKCNVKADSTVKRPRKENELLKSTKSKNKESKCKRTSPSSAKKALSSKTVVTSKKTTVNPSQSTTKSPTSLPAKNVIKKNGEVVVMWTREDDRAILMGCQQKGANEETFGYIAGKLHRSPVQVSERFHRLMKLFKKSGNMNN</sequence>
<evidence type="ECO:0000256" key="12">
    <source>
        <dbReference type="ARBA" id="ARBA00023163"/>
    </source>
</evidence>
<evidence type="ECO:0000256" key="4">
    <source>
        <dbReference type="ARBA" id="ARBA00022490"/>
    </source>
</evidence>
<keyword evidence="4" id="KW-0963">Cytoplasm</keyword>
<dbReference type="Proteomes" id="UP000287033">
    <property type="component" value="Unassembled WGS sequence"/>
</dbReference>
<evidence type="ECO:0000256" key="14">
    <source>
        <dbReference type="ARBA" id="ARBA00023306"/>
    </source>
</evidence>
<evidence type="ECO:0000256" key="5">
    <source>
        <dbReference type="ARBA" id="ARBA00022491"/>
    </source>
</evidence>
<feature type="region of interest" description="Disordered" evidence="18">
    <location>
        <begin position="98"/>
        <end position="125"/>
    </location>
</feature>
<evidence type="ECO:0000256" key="3">
    <source>
        <dbReference type="ARBA" id="ARBA00004496"/>
    </source>
</evidence>
<evidence type="ECO:0000256" key="2">
    <source>
        <dbReference type="ARBA" id="ARBA00004322"/>
    </source>
</evidence>
<keyword evidence="12" id="KW-0804">Transcription</keyword>
<reference evidence="19 20" key="1">
    <citation type="journal article" date="2018" name="Nat. Ecol. Evol.">
        <title>Shark genomes provide insights into elasmobranch evolution and the origin of vertebrates.</title>
        <authorList>
            <person name="Hara Y"/>
            <person name="Yamaguchi K"/>
            <person name="Onimaru K"/>
            <person name="Kadota M"/>
            <person name="Koyanagi M"/>
            <person name="Keeley SD"/>
            <person name="Tatsumi K"/>
            <person name="Tanaka K"/>
            <person name="Motone F"/>
            <person name="Kageyama Y"/>
            <person name="Nozu R"/>
            <person name="Adachi N"/>
            <person name="Nishimura O"/>
            <person name="Nakagawa R"/>
            <person name="Tanegashima C"/>
            <person name="Kiyatake I"/>
            <person name="Matsumoto R"/>
            <person name="Murakumo K"/>
            <person name="Nishida K"/>
            <person name="Terakita A"/>
            <person name="Kuratani S"/>
            <person name="Sato K"/>
            <person name="Hyodo S Kuraku.S."/>
        </authorList>
    </citation>
    <scope>NUCLEOTIDE SEQUENCE [LARGE SCALE GENOMIC DNA]</scope>
</reference>
<feature type="compositionally biased region" description="Polar residues" evidence="18">
    <location>
        <begin position="1762"/>
        <end position="1774"/>
    </location>
</feature>
<proteinExistence type="predicted"/>
<dbReference type="CDD" id="cd12202">
    <property type="entry name" value="CASP8AP2"/>
    <property type="match status" value="1"/>
</dbReference>
<evidence type="ECO:0000313" key="20">
    <source>
        <dbReference type="Proteomes" id="UP000287033"/>
    </source>
</evidence>
<keyword evidence="6" id="KW-0597">Phosphoprotein</keyword>
<keyword evidence="13" id="KW-0539">Nucleus</keyword>
<dbReference type="FunFam" id="1.10.10.60:FF:000265">
    <property type="entry name" value="CASP8-associated protein 2 isoform X1"/>
    <property type="match status" value="1"/>
</dbReference>
<feature type="region of interest" description="Disordered" evidence="18">
    <location>
        <begin position="1021"/>
        <end position="1054"/>
    </location>
</feature>
<dbReference type="SUPFAM" id="SSF46689">
    <property type="entry name" value="Homeodomain-like"/>
    <property type="match status" value="1"/>
</dbReference>
<feature type="compositionally biased region" description="Basic and acidic residues" evidence="18">
    <location>
        <begin position="430"/>
        <end position="509"/>
    </location>
</feature>
<keyword evidence="7" id="KW-0053">Apoptosis</keyword>
<comment type="subcellular location">
    <subcellularLocation>
        <location evidence="3">Cytoplasm</location>
    </subcellularLocation>
    <subcellularLocation>
        <location evidence="1">Mitochondrion</location>
    </subcellularLocation>
    <subcellularLocation>
        <location evidence="2">Nucleus</location>
        <location evidence="2">PML body</location>
    </subcellularLocation>
</comment>
<feature type="region of interest" description="Disordered" evidence="18">
    <location>
        <begin position="1762"/>
        <end position="1786"/>
    </location>
</feature>
<evidence type="ECO:0000256" key="10">
    <source>
        <dbReference type="ARBA" id="ARBA00023128"/>
    </source>
</evidence>
<evidence type="ECO:0000256" key="1">
    <source>
        <dbReference type="ARBA" id="ARBA00004173"/>
    </source>
</evidence>
<keyword evidence="17" id="KW-0175">Coiled coil</keyword>
<name>A0A401SK36_CHIPU</name>
<evidence type="ECO:0000256" key="9">
    <source>
        <dbReference type="ARBA" id="ARBA00023015"/>
    </source>
</evidence>
<dbReference type="STRING" id="137246.A0A401SK36"/>
<feature type="compositionally biased region" description="Low complexity" evidence="18">
    <location>
        <begin position="1365"/>
        <end position="1381"/>
    </location>
</feature>
<dbReference type="InterPro" id="IPR039674">
    <property type="entry name" value="FLASH"/>
</dbReference>
<feature type="region of interest" description="Disordered" evidence="18">
    <location>
        <begin position="875"/>
        <end position="909"/>
    </location>
</feature>
<feature type="compositionally biased region" description="Basic and acidic residues" evidence="18">
    <location>
        <begin position="1120"/>
        <end position="1130"/>
    </location>
</feature>
<dbReference type="GO" id="GO:0016605">
    <property type="term" value="C:PML body"/>
    <property type="evidence" value="ECO:0007669"/>
    <property type="project" value="UniProtKB-SubCell"/>
</dbReference>
<evidence type="ECO:0000256" key="6">
    <source>
        <dbReference type="ARBA" id="ARBA00022553"/>
    </source>
</evidence>
<feature type="compositionally biased region" description="Polar residues" evidence="18">
    <location>
        <begin position="1906"/>
        <end position="1919"/>
    </location>
</feature>
<dbReference type="GO" id="GO:0036337">
    <property type="term" value="P:Fas signaling pathway"/>
    <property type="evidence" value="ECO:0007669"/>
    <property type="project" value="TreeGrafter"/>
</dbReference>
<dbReference type="GO" id="GO:0003714">
    <property type="term" value="F:transcription corepressor activity"/>
    <property type="evidence" value="ECO:0007669"/>
    <property type="project" value="TreeGrafter"/>
</dbReference>
<evidence type="ECO:0000256" key="17">
    <source>
        <dbReference type="SAM" id="Coils"/>
    </source>
</evidence>
<evidence type="ECO:0000256" key="7">
    <source>
        <dbReference type="ARBA" id="ARBA00022703"/>
    </source>
</evidence>
<feature type="coiled-coil region" evidence="17">
    <location>
        <begin position="149"/>
        <end position="215"/>
    </location>
</feature>
<evidence type="ECO:0000256" key="15">
    <source>
        <dbReference type="ARBA" id="ARBA00069865"/>
    </source>
</evidence>
<keyword evidence="8" id="KW-0007">Acetylation</keyword>
<feature type="region of interest" description="Disordered" evidence="18">
    <location>
        <begin position="1352"/>
        <end position="1392"/>
    </location>
</feature>
<comment type="caution">
    <text evidence="19">The sequence shown here is derived from an EMBL/GenBank/DDBJ whole genome shotgun (WGS) entry which is preliminary data.</text>
</comment>
<dbReference type="EMBL" id="BEZZ01000323">
    <property type="protein sequence ID" value="GCC30754.1"/>
    <property type="molecule type" value="Genomic_DNA"/>
</dbReference>
<feature type="compositionally biased region" description="Low complexity" evidence="18">
    <location>
        <begin position="1884"/>
        <end position="1905"/>
    </location>
</feature>
<keyword evidence="5" id="KW-0678">Repressor</keyword>
<dbReference type="GO" id="GO:0008625">
    <property type="term" value="P:extrinsic apoptotic signaling pathway via death domain receptors"/>
    <property type="evidence" value="ECO:0007669"/>
    <property type="project" value="TreeGrafter"/>
</dbReference>
<feature type="compositionally biased region" description="Acidic residues" evidence="18">
    <location>
        <begin position="1099"/>
        <end position="1108"/>
    </location>
</feature>
<dbReference type="OMA" id="HEKCKQQ"/>
<feature type="compositionally biased region" description="Polar residues" evidence="18">
    <location>
        <begin position="1719"/>
        <end position="1728"/>
    </location>
</feature>
<evidence type="ECO:0000256" key="18">
    <source>
        <dbReference type="SAM" id="MobiDB-lite"/>
    </source>
</evidence>
<accession>A0A401SK36</accession>
<feature type="region of interest" description="Disordered" evidence="18">
    <location>
        <begin position="1099"/>
        <end position="1144"/>
    </location>
</feature>
<dbReference type="GO" id="GO:0005739">
    <property type="term" value="C:mitochondrion"/>
    <property type="evidence" value="ECO:0007669"/>
    <property type="project" value="UniProtKB-SubCell"/>
</dbReference>
<keyword evidence="11" id="KW-0010">Activator</keyword>
<feature type="region of interest" description="Disordered" evidence="18">
    <location>
        <begin position="1512"/>
        <end position="1540"/>
    </location>
</feature>
<dbReference type="PANTHER" id="PTHR15489:SF2">
    <property type="entry name" value="CASP8-ASSOCIATED PROTEIN 2"/>
    <property type="match status" value="1"/>
</dbReference>
<evidence type="ECO:0000256" key="11">
    <source>
        <dbReference type="ARBA" id="ARBA00023159"/>
    </source>
</evidence>
<feature type="region of interest" description="Disordered" evidence="18">
    <location>
        <begin position="1839"/>
        <end position="1919"/>
    </location>
</feature>
<feature type="compositionally biased region" description="Basic and acidic residues" evidence="18">
    <location>
        <begin position="531"/>
        <end position="557"/>
    </location>
</feature>
<feature type="compositionally biased region" description="Basic and acidic residues" evidence="18">
    <location>
        <begin position="1863"/>
        <end position="1880"/>
    </location>
</feature>
<feature type="compositionally biased region" description="Basic and acidic residues" evidence="18">
    <location>
        <begin position="335"/>
        <end position="359"/>
    </location>
</feature>